<name>A0A3M9Y6I7_9PEZI</name>
<accession>A0A3M9Y6I7</accession>
<reference evidence="2 3" key="1">
    <citation type="submission" date="2018-10" db="EMBL/GenBank/DDBJ databases">
        <title>Genome sequence of Verticillium nonalfalfae VnAa140.</title>
        <authorList>
            <person name="Stajich J.E."/>
            <person name="Kasson M.T."/>
        </authorList>
    </citation>
    <scope>NUCLEOTIDE SEQUENCE [LARGE SCALE GENOMIC DNA]</scope>
    <source>
        <strain evidence="2 3">VnAa140</strain>
    </source>
</reference>
<dbReference type="RefSeq" id="XP_028494072.1">
    <property type="nucleotide sequence ID" value="XM_028642013.1"/>
</dbReference>
<feature type="domain" description="DUF6603" evidence="1">
    <location>
        <begin position="1432"/>
        <end position="1976"/>
    </location>
</feature>
<proteinExistence type="predicted"/>
<gene>
    <name evidence="2" type="ORF">D7B24_007912</name>
</gene>
<keyword evidence="3" id="KW-1185">Reference proteome</keyword>
<dbReference type="Proteomes" id="UP000267145">
    <property type="component" value="Unassembled WGS sequence"/>
</dbReference>
<protein>
    <recommendedName>
        <fullName evidence="1">DUF6603 domain-containing protein</fullName>
    </recommendedName>
</protein>
<comment type="caution">
    <text evidence="2">The sequence shown here is derived from an EMBL/GenBank/DDBJ whole genome shotgun (WGS) entry which is preliminary data.</text>
</comment>
<dbReference type="STRING" id="1051616.A0A3M9Y6I7"/>
<dbReference type="GeneID" id="39611601"/>
<dbReference type="Gene3D" id="3.60.15.10">
    <property type="entry name" value="Ribonuclease Z/Hydroxyacylglutathione hydrolase-like"/>
    <property type="match status" value="1"/>
</dbReference>
<evidence type="ECO:0000313" key="3">
    <source>
        <dbReference type="Proteomes" id="UP000267145"/>
    </source>
</evidence>
<dbReference type="InterPro" id="IPR036866">
    <property type="entry name" value="RibonucZ/Hydroxyglut_hydro"/>
</dbReference>
<dbReference type="Pfam" id="PF20248">
    <property type="entry name" value="DUF6603"/>
    <property type="match status" value="1"/>
</dbReference>
<evidence type="ECO:0000313" key="2">
    <source>
        <dbReference type="EMBL" id="RNJ55914.1"/>
    </source>
</evidence>
<evidence type="ECO:0000259" key="1">
    <source>
        <dbReference type="Pfam" id="PF20248"/>
    </source>
</evidence>
<dbReference type="EMBL" id="RBVV01000067">
    <property type="protein sequence ID" value="RNJ55914.1"/>
    <property type="molecule type" value="Genomic_DNA"/>
</dbReference>
<dbReference type="InterPro" id="IPR046538">
    <property type="entry name" value="DUF6603"/>
</dbReference>
<organism evidence="2 3">
    <name type="scientific">Verticillium nonalfalfae</name>
    <dbReference type="NCBI Taxonomy" id="1051616"/>
    <lineage>
        <taxon>Eukaryota</taxon>
        <taxon>Fungi</taxon>
        <taxon>Dikarya</taxon>
        <taxon>Ascomycota</taxon>
        <taxon>Pezizomycotina</taxon>
        <taxon>Sordariomycetes</taxon>
        <taxon>Hypocreomycetidae</taxon>
        <taxon>Glomerellales</taxon>
        <taxon>Plectosphaerellaceae</taxon>
        <taxon>Verticillium</taxon>
    </lineage>
</organism>
<sequence>MGERIFSVASFFLSINIGDSSIHILYSHQGPDTPKRVERAILLDGGRDWAAEEIIDPDDDDEDESGPAIGSNFKVAEPHDNIARTFETIEDTFRARYLEDPPGVFTPVTFFYAPTWRANKYHEKITGDGNKWSTKWEKMFRTTGDSLAGPELGDNPTMEVRIDKTDVWAPNLLRVRIGAANLIGRNFFSHSDPIATAMERIESVDMAQLMERVPPETPKLYDGETAVGPVPGFYCVAVNCRVLGKTVLPQLTYKNKTSICNLVIWNDDSRRVTHYLAGDANSELEEAIVQWMNYKSDDNKSVMVAKMSHHGASSSNPRSSWARLKPYRVVISAGDHKSYGHPRWEVLHDMFSWYLYNTSFVLKAKFPLYLTQYPFYLKSGAVTNKPASLDLVEDVFKAMGDNWEAMDQLRVSLNMDRMAPSLAHVLLTLKNQTDTQRRDWIFGNIRSILLPELIGNIHNLEGDYDLGGLQYIHIDSDAVNEPWRTRSENKYKLFPPMVISNAWDFHFKSSEHHSLGYASWDLVEEPHLIVPEGSKLAERGGGGDNVTVISRESCLYPFLLFSASQQIKLQNRPEPGKEVKFTADDEWQAWLRRILGASAAVLKVTFASWPPTTKEFGDYEMEAAWNAGGKERKLVLKSKGAAVALGVDNPALATMLTMTRVLPFAVTEPVASSWTLGEVADHVNFRHGSIIDLLRDVPLIMTTGDTTRNIIWFEAGTAHNTSTRLEFTVPKDKYAPFKEWLDADAKKFDVQEITVIARRDASLSYNAKKDNIGSAGALIFRIKLILCGATFAAQVEFTSDDVRMRLQKEPQPNGGTYEALVDWAVQTLGIKGFECKSWTEAAGSFLSGIRPRSIDMTLTYKDGKLRGIEHVGFVLQVEVSRGKKVTTLAPNVDESIVFFITYAWSRTQSSVLRGKLWAEAPKKRLEDTFARGLPKWESYLLLQPDIEGHALDHIDLKALLSLESLPPGVPSEVRGAELQIDSEGIQFTGLLACSDLSDDSKVPMLAVEELELSCRMTWADKTPRVLEMRRKGEPDHVQVLTAEGATWRFSLRVDMLLMPMGEKVDNASSDGFDAAARIRGEINYGSKMGWRLLARIDQLKVSHLVSFWDRDSRDGAMSLLKDLRIDYIELRYLYLAVSKAKTNTAERAGGKSFRFLGALSFGDLQLRLNFNHDGTQWQFGANLGLKDDASGSATVKTLLDTIMGVDAPKLPDVIADVVLAKPGNENEILGFKCAQVNVAGSGSGGSGGRKLIVFTASVHISSISLTFVQWRDTSWQSTTPSKRIIKVSIGDMGDIDAPLVGKLKQPFDQLVYMWVSDKATAVVDKAAKPGVTKGDLDALLPRLEHDQDKLFFKSNKEPSAIKPNEIVIEPGSHFMVVATNSKGLQAAVLDYRFNRPKGSEKKDRPSGWDDCDEWLIEDGEQNDEDVSKAAFKVSAGPLVFENIGLKYIQEENRLGVVLDASLLMGPIGISLMGFCLSLKLGEAKSSDAEHNSSSRIALPESHPSALPCSTPIIRAAHNTVQHIDGCQLPQQVTDFGLPVSSPKVDLAGLAISFDRPPLTIAGGFAKTEMKDGVYYAGGLIIGFEPWMIQAVGVYGEVAKPSLPSPQSQRSGFVMEAGEDDKKDTFTMVFIIFKLNGPLFTIGFADIAGLTGGAGVNSNVRLPNAATVLDFPFVKPRGTDTSGGPLKALKGLLKPDSGEPWFTAREGSFWVAAGLRATAFQMLAVDAVVVVQLNPDVQLGIYAVAVCDVPTPASPIKFAHVELGIACTLDIAAGVFKVEAQLSPQSFVLHESCHLTGGLALFSWFGDSPYAGDWVMTIGGFHQAFDKPLQYPRPPRLGIAWSLGENLRITGEAYFAITPRVCMGGGRLHAQLTLGALSAWFDAFLDFLINYRPFCFAAVGGVSIGVRFSLDLWLVTIRISCEIGATLTVAGPPMAGTVHVDFWVFGFDVDFGDRAGMARPDRLSLGDFKALALKSASSGVSVPLASGWLDVASGQNDDDDEDDFDKEEAPPKAFLFNCVGGLVPEGSDAKGPEANVWYEDKPAKMWLVRGGELSFSITTSFAASDGVLFDDRKGAITPKKSVEIADAQKKVYALPMCLQQTVVSTIVVRIARVANDPEKDPVLKGNHVSGLLDGKPADAPPLVMGLTIEPPKPYISRDAIPKFNLVEDLKLTVDSKGFPFKRKETASPMWAPRHQDGSWKDFKEKWQSQPDNRPEEAVHLWAERLKFKGLTGSRPKALLKRFDDIVPAGNGDCEAGYDRFTPAAEDDT</sequence>